<name>A0A6H5I2N0_9HYME</name>
<keyword evidence="2" id="KW-1185">Reference proteome</keyword>
<reference evidence="1 2" key="1">
    <citation type="submission" date="2020-02" db="EMBL/GenBank/DDBJ databases">
        <authorList>
            <person name="Ferguson B K."/>
        </authorList>
    </citation>
    <scope>NUCLEOTIDE SEQUENCE [LARGE SCALE GENOMIC DNA]</scope>
</reference>
<evidence type="ECO:0000313" key="1">
    <source>
        <dbReference type="EMBL" id="CAB0029351.1"/>
    </source>
</evidence>
<protein>
    <submittedName>
        <fullName evidence="1">Uncharacterized protein</fullName>
    </submittedName>
</protein>
<dbReference type="AlphaFoldDB" id="A0A6H5I2N0"/>
<evidence type="ECO:0000313" key="2">
    <source>
        <dbReference type="Proteomes" id="UP000479190"/>
    </source>
</evidence>
<accession>A0A6H5I2N0</accession>
<organism evidence="1 2">
    <name type="scientific">Trichogramma brassicae</name>
    <dbReference type="NCBI Taxonomy" id="86971"/>
    <lineage>
        <taxon>Eukaryota</taxon>
        <taxon>Metazoa</taxon>
        <taxon>Ecdysozoa</taxon>
        <taxon>Arthropoda</taxon>
        <taxon>Hexapoda</taxon>
        <taxon>Insecta</taxon>
        <taxon>Pterygota</taxon>
        <taxon>Neoptera</taxon>
        <taxon>Endopterygota</taxon>
        <taxon>Hymenoptera</taxon>
        <taxon>Apocrita</taxon>
        <taxon>Proctotrupomorpha</taxon>
        <taxon>Chalcidoidea</taxon>
        <taxon>Trichogrammatidae</taxon>
        <taxon>Trichogramma</taxon>
    </lineage>
</organism>
<gene>
    <name evidence="1" type="ORF">TBRA_LOCUS1389</name>
</gene>
<dbReference type="OrthoDB" id="8057979at2759"/>
<dbReference type="Proteomes" id="UP000479190">
    <property type="component" value="Unassembled WGS sequence"/>
</dbReference>
<dbReference type="EMBL" id="CADCXV010000313">
    <property type="protein sequence ID" value="CAB0029351.1"/>
    <property type="molecule type" value="Genomic_DNA"/>
</dbReference>
<sequence length="256" mass="29272">MADFKTLYNEHKIQATKIENAYTNFTKLGQSKMTRGQARGRLGQFEQAFLRAKEINRAILSLDSDQINLQHHYFAKDDWGQLEEKYTEIWDQFDQYLSNTASDSRKGKLRRSKAFVSLPSASKIKKLAPILVDKLIRVGGRLRNSLLDSDAKNPRILAEKDHLTNLLIDHYHNSSLPRRSAVDTDLYAPIVYWPLRERGTVLLNIFSRVRSLSVFLSSSSRALLWHKCNASGAFFFTGLTFCAARTLCRESELPAT</sequence>
<proteinExistence type="predicted"/>